<dbReference type="AlphaFoldDB" id="A0A3A4REV5"/>
<dbReference type="InterPro" id="IPR058240">
    <property type="entry name" value="rSAM_sf"/>
</dbReference>
<accession>A0A3A4REV5</accession>
<comment type="caution">
    <text evidence="1">The sequence shown here is derived from an EMBL/GenBank/DDBJ whole genome shotgun (WGS) entry which is preliminary data.</text>
</comment>
<dbReference type="InterPro" id="IPR007197">
    <property type="entry name" value="rSAM"/>
</dbReference>
<dbReference type="InterPro" id="IPR011101">
    <property type="entry name" value="DUF5131"/>
</dbReference>
<evidence type="ECO:0000313" key="2">
    <source>
        <dbReference type="Proteomes" id="UP000266426"/>
    </source>
</evidence>
<organism evidence="1 2">
    <name type="scientific">Candidatus Auribacter fodinae</name>
    <dbReference type="NCBI Taxonomy" id="2093366"/>
    <lineage>
        <taxon>Bacteria</taxon>
        <taxon>Pseudomonadati</taxon>
        <taxon>Candidatus Auribacterota</taxon>
        <taxon>Candidatus Auribacteria</taxon>
        <taxon>Candidatus Auribacterales</taxon>
        <taxon>Candidatus Auribacteraceae</taxon>
        <taxon>Candidatus Auribacter</taxon>
    </lineage>
</organism>
<dbReference type="EMBL" id="QZJZ01000035">
    <property type="protein sequence ID" value="RJP60101.1"/>
    <property type="molecule type" value="Genomic_DNA"/>
</dbReference>
<name>A0A3A4REV5_9BACT</name>
<proteinExistence type="predicted"/>
<reference evidence="1 2" key="1">
    <citation type="journal article" date="2017" name="ISME J.">
        <title>Energy and carbon metabolisms in a deep terrestrial subsurface fluid microbial community.</title>
        <authorList>
            <person name="Momper L."/>
            <person name="Jungbluth S.P."/>
            <person name="Lee M.D."/>
            <person name="Amend J.P."/>
        </authorList>
    </citation>
    <scope>NUCLEOTIDE SEQUENCE [LARGE SCALE GENOMIC DNA]</scope>
    <source>
        <strain evidence="1">SURF_26</strain>
    </source>
</reference>
<dbReference type="Proteomes" id="UP000266426">
    <property type="component" value="Unassembled WGS sequence"/>
</dbReference>
<dbReference type="SUPFAM" id="SSF102114">
    <property type="entry name" value="Radical SAM enzymes"/>
    <property type="match status" value="1"/>
</dbReference>
<dbReference type="Pfam" id="PF07505">
    <property type="entry name" value="DUF5131"/>
    <property type="match status" value="1"/>
</dbReference>
<evidence type="ECO:0000313" key="1">
    <source>
        <dbReference type="EMBL" id="RJP60101.1"/>
    </source>
</evidence>
<dbReference type="SFLD" id="SFLDS00029">
    <property type="entry name" value="Radical_SAM"/>
    <property type="match status" value="1"/>
</dbReference>
<dbReference type="GO" id="GO:0003824">
    <property type="term" value="F:catalytic activity"/>
    <property type="evidence" value="ECO:0007669"/>
    <property type="project" value="InterPro"/>
</dbReference>
<protein>
    <submittedName>
        <fullName evidence="1">DUF5131 family protein</fullName>
    </submittedName>
</protein>
<gene>
    <name evidence="1" type="ORF">C4541_04865</name>
</gene>
<dbReference type="GO" id="GO:0051536">
    <property type="term" value="F:iron-sulfur cluster binding"/>
    <property type="evidence" value="ECO:0007669"/>
    <property type="project" value="InterPro"/>
</dbReference>
<sequence length="233" mass="27184">MEVLTKEAVMLIKQGKGKIDWTDYSWNPVSGCYHNCSYCYMQRMVKRGFYSMKPAFHPERLGEVIKLKKPSKIFVCSSGDMFGEWVEKDWVEAVISIVKELPQHTFQFLTKNPNRYSEFSFPKNCWLGTTIDGLPRTINNARILTELKHKNIIRFVSFEPLLNDVHEHFTSNGNKKIFENLDWIIIGADSNKNAEKAPDVWAEELISMARESHIPVWIKDNYGYPEIIKEFPK</sequence>